<dbReference type="EMBL" id="CP045737">
    <property type="protein sequence ID" value="QGG42831.1"/>
    <property type="molecule type" value="Genomic_DNA"/>
</dbReference>
<evidence type="ECO:0000256" key="2">
    <source>
        <dbReference type="SAM" id="Phobius"/>
    </source>
</evidence>
<sequence>MTVTSPRRPPLLTAACAYLGGLAAIQSIRTISLVSSWNGDNAAEKVSPYLEALRDAGMSQASAESGYKVFLTVLAVLAAAGVVFAIHTARGDRVSRIGLTVVMGLVGVSFFLGATGGSFFDAVIGAMAVAFTVRLWTGESRTWFRQLAGDLPPEEPSAVPQRPDPFSTQQQAPVEHPAAQPTQPPVHPYAHQPYAGAQQSPYPGAQPYWTPQPAPDKLPRPVGIAVWTTFVGSLMAALPAAILLLGFAVVGTDYDSWIEQGGVGADMIDLRESEFDTAVRFILAFSSISLVASAAGLFAAIRVLVTKRSGGVFLFVMTVVTIVISIIGFPIGLPWTAAAVVALIQLRRPEATQWFARP</sequence>
<feature type="transmembrane region" description="Helical" evidence="2">
    <location>
        <begin position="281"/>
        <end position="305"/>
    </location>
</feature>
<accession>A0A5Q2MLT8</accession>
<feature type="transmembrane region" description="Helical" evidence="2">
    <location>
        <begin position="67"/>
        <end position="87"/>
    </location>
</feature>
<name>A0A5Q2MLT8_9ACTN</name>
<gene>
    <name evidence="3" type="ORF">GEV26_16420</name>
</gene>
<protein>
    <submittedName>
        <fullName evidence="3">Uncharacterized protein</fullName>
    </submittedName>
</protein>
<proteinExistence type="predicted"/>
<evidence type="ECO:0000313" key="3">
    <source>
        <dbReference type="EMBL" id="QGG42831.1"/>
    </source>
</evidence>
<reference evidence="3 4" key="1">
    <citation type="submission" date="2019-11" db="EMBL/GenBank/DDBJ databases">
        <authorList>
            <person name="Li J."/>
        </authorList>
    </citation>
    <scope>NUCLEOTIDE SEQUENCE [LARGE SCALE GENOMIC DNA]</scope>
    <source>
        <strain evidence="3 4">MF47</strain>
    </source>
</reference>
<feature type="transmembrane region" description="Helical" evidence="2">
    <location>
        <begin position="224"/>
        <end position="250"/>
    </location>
</feature>
<dbReference type="KEGG" id="aef:GEV26_16420"/>
<dbReference type="Proteomes" id="UP000392064">
    <property type="component" value="Chromosome"/>
</dbReference>
<feature type="transmembrane region" description="Helical" evidence="2">
    <location>
        <begin position="312"/>
        <end position="333"/>
    </location>
</feature>
<evidence type="ECO:0000256" key="1">
    <source>
        <dbReference type="SAM" id="MobiDB-lite"/>
    </source>
</evidence>
<dbReference type="RefSeq" id="WP_153654635.1">
    <property type="nucleotide sequence ID" value="NZ_CP045737.1"/>
</dbReference>
<keyword evidence="2" id="KW-1133">Transmembrane helix</keyword>
<feature type="region of interest" description="Disordered" evidence="1">
    <location>
        <begin position="149"/>
        <end position="193"/>
    </location>
</feature>
<keyword evidence="2" id="KW-0812">Transmembrane</keyword>
<keyword evidence="4" id="KW-1185">Reference proteome</keyword>
<dbReference type="AlphaFoldDB" id="A0A5Q2MLT8"/>
<feature type="transmembrane region" description="Helical" evidence="2">
    <location>
        <begin position="94"/>
        <end position="113"/>
    </location>
</feature>
<organism evidence="3 4">
    <name type="scientific">Aeromicrobium yanjiei</name>
    <dbReference type="NCBI Taxonomy" id="2662028"/>
    <lineage>
        <taxon>Bacteria</taxon>
        <taxon>Bacillati</taxon>
        <taxon>Actinomycetota</taxon>
        <taxon>Actinomycetes</taxon>
        <taxon>Propionibacteriales</taxon>
        <taxon>Nocardioidaceae</taxon>
        <taxon>Aeromicrobium</taxon>
    </lineage>
</organism>
<evidence type="ECO:0000313" key="4">
    <source>
        <dbReference type="Proteomes" id="UP000392064"/>
    </source>
</evidence>
<keyword evidence="2" id="KW-0472">Membrane</keyword>